<keyword evidence="3" id="KW-1185">Reference proteome</keyword>
<feature type="transmembrane region" description="Helical" evidence="1">
    <location>
        <begin position="64"/>
        <end position="87"/>
    </location>
</feature>
<feature type="transmembrane region" description="Helical" evidence="1">
    <location>
        <begin position="21"/>
        <end position="44"/>
    </location>
</feature>
<keyword evidence="1" id="KW-1133">Transmembrane helix</keyword>
<evidence type="ECO:0000256" key="1">
    <source>
        <dbReference type="SAM" id="Phobius"/>
    </source>
</evidence>
<name>A0A5D2FLL9_GOSDA</name>
<dbReference type="AlphaFoldDB" id="A0A5D2FLL9"/>
<sequence>MQVQKRVRKKGKSKYRSLLPARYSLFFSSMYLESVKCLNYGLRFVKGKALASSEGTHSSLTKPYIFFLMCLVIEKISRISLFLLLLLTVKS</sequence>
<proteinExistence type="predicted"/>
<evidence type="ECO:0000313" key="2">
    <source>
        <dbReference type="EMBL" id="TYH05459.1"/>
    </source>
</evidence>
<keyword evidence="1" id="KW-0472">Membrane</keyword>
<evidence type="ECO:0000313" key="3">
    <source>
        <dbReference type="Proteomes" id="UP000323506"/>
    </source>
</evidence>
<dbReference type="Proteomes" id="UP000323506">
    <property type="component" value="Chromosome A08"/>
</dbReference>
<accession>A0A5D2FLL9</accession>
<organism evidence="2 3">
    <name type="scientific">Gossypium darwinii</name>
    <name type="common">Darwin's cotton</name>
    <name type="synonym">Gossypium barbadense var. darwinii</name>
    <dbReference type="NCBI Taxonomy" id="34276"/>
    <lineage>
        <taxon>Eukaryota</taxon>
        <taxon>Viridiplantae</taxon>
        <taxon>Streptophyta</taxon>
        <taxon>Embryophyta</taxon>
        <taxon>Tracheophyta</taxon>
        <taxon>Spermatophyta</taxon>
        <taxon>Magnoliopsida</taxon>
        <taxon>eudicotyledons</taxon>
        <taxon>Gunneridae</taxon>
        <taxon>Pentapetalae</taxon>
        <taxon>rosids</taxon>
        <taxon>malvids</taxon>
        <taxon>Malvales</taxon>
        <taxon>Malvaceae</taxon>
        <taxon>Malvoideae</taxon>
        <taxon>Gossypium</taxon>
    </lineage>
</organism>
<dbReference type="EMBL" id="CM017695">
    <property type="protein sequence ID" value="TYH05459.1"/>
    <property type="molecule type" value="Genomic_DNA"/>
</dbReference>
<keyword evidence="1" id="KW-0812">Transmembrane</keyword>
<protein>
    <submittedName>
        <fullName evidence="2">Uncharacterized protein</fullName>
    </submittedName>
</protein>
<gene>
    <name evidence="2" type="ORF">ES288_A08G085100v1</name>
</gene>
<reference evidence="2 3" key="1">
    <citation type="submission" date="2019-06" db="EMBL/GenBank/DDBJ databases">
        <title>WGS assembly of Gossypium darwinii.</title>
        <authorList>
            <person name="Chen Z.J."/>
            <person name="Sreedasyam A."/>
            <person name="Ando A."/>
            <person name="Song Q."/>
            <person name="De L."/>
            <person name="Hulse-Kemp A."/>
            <person name="Ding M."/>
            <person name="Ye W."/>
            <person name="Kirkbride R."/>
            <person name="Jenkins J."/>
            <person name="Plott C."/>
            <person name="Lovell J."/>
            <person name="Lin Y.-M."/>
            <person name="Vaughn R."/>
            <person name="Liu B."/>
            <person name="Li W."/>
            <person name="Simpson S."/>
            <person name="Scheffler B."/>
            <person name="Saski C."/>
            <person name="Grover C."/>
            <person name="Hu G."/>
            <person name="Conover J."/>
            <person name="Carlson J."/>
            <person name="Shu S."/>
            <person name="Boston L."/>
            <person name="Williams M."/>
            <person name="Peterson D."/>
            <person name="Mcgee K."/>
            <person name="Jones D."/>
            <person name="Wendel J."/>
            <person name="Stelly D."/>
            <person name="Grimwood J."/>
            <person name="Schmutz J."/>
        </authorList>
    </citation>
    <scope>NUCLEOTIDE SEQUENCE [LARGE SCALE GENOMIC DNA]</scope>
    <source>
        <strain evidence="2">1808015.09</strain>
    </source>
</reference>